<dbReference type="GO" id="GO:0003723">
    <property type="term" value="F:RNA binding"/>
    <property type="evidence" value="ECO:0007669"/>
    <property type="project" value="InterPro"/>
</dbReference>
<evidence type="ECO:0000313" key="3">
    <source>
        <dbReference type="Proteomes" id="UP000292235"/>
    </source>
</evidence>
<dbReference type="KEGG" id="strr:EKD16_24325"/>
<dbReference type="EMBL" id="CP036455">
    <property type="protein sequence ID" value="QBI56609.1"/>
    <property type="molecule type" value="Genomic_DNA"/>
</dbReference>
<evidence type="ECO:0000259" key="1">
    <source>
        <dbReference type="PROSITE" id="PS50921"/>
    </source>
</evidence>
<keyword evidence="3" id="KW-1185">Reference proteome</keyword>
<organism evidence="2 3">
    <name type="scientific">Streptomonospora litoralis</name>
    <dbReference type="NCBI Taxonomy" id="2498135"/>
    <lineage>
        <taxon>Bacteria</taxon>
        <taxon>Bacillati</taxon>
        <taxon>Actinomycetota</taxon>
        <taxon>Actinomycetes</taxon>
        <taxon>Streptosporangiales</taxon>
        <taxon>Nocardiopsidaceae</taxon>
        <taxon>Streptomonospora</taxon>
    </lineage>
</organism>
<name>A0A4P6QAM1_9ACTN</name>
<dbReference type="Pfam" id="PF03861">
    <property type="entry name" value="ANTAR"/>
    <property type="match status" value="1"/>
</dbReference>
<sequence>MTAAPCSSGAQRFNAPRSQLVIGQAKGILMERDRITAEEAVDRLMAASQATNVKLRDSAARMSAPGALDADP</sequence>
<accession>A0A4P6QAM1</accession>
<dbReference type="RefSeq" id="WP_207391392.1">
    <property type="nucleotide sequence ID" value="NZ_CP036455.1"/>
</dbReference>
<dbReference type="InterPro" id="IPR036388">
    <property type="entry name" value="WH-like_DNA-bd_sf"/>
</dbReference>
<dbReference type="PROSITE" id="PS50921">
    <property type="entry name" value="ANTAR"/>
    <property type="match status" value="1"/>
</dbReference>
<dbReference type="Gene3D" id="1.10.10.10">
    <property type="entry name" value="Winged helix-like DNA-binding domain superfamily/Winged helix DNA-binding domain"/>
    <property type="match status" value="1"/>
</dbReference>
<reference evidence="2 3" key="1">
    <citation type="submission" date="2019-02" db="EMBL/GenBank/DDBJ databases">
        <authorList>
            <person name="Khodamoradi S."/>
            <person name="Hahnke R.L."/>
            <person name="Kaempfer P."/>
            <person name="Schumann P."/>
            <person name="Rohde M."/>
            <person name="Steinert M."/>
            <person name="Luzhetskyy A."/>
            <person name="Wink J."/>
            <person name="Ruckert C."/>
        </authorList>
    </citation>
    <scope>NUCLEOTIDE SEQUENCE [LARGE SCALE GENOMIC DNA]</scope>
    <source>
        <strain evidence="2 3">M2</strain>
    </source>
</reference>
<evidence type="ECO:0000313" key="2">
    <source>
        <dbReference type="EMBL" id="QBI56609.1"/>
    </source>
</evidence>
<gene>
    <name evidence="2" type="ORF">EKD16_24325</name>
</gene>
<dbReference type="AlphaFoldDB" id="A0A4P6QAM1"/>
<dbReference type="Proteomes" id="UP000292235">
    <property type="component" value="Chromosome"/>
</dbReference>
<dbReference type="SMART" id="SM01012">
    <property type="entry name" value="ANTAR"/>
    <property type="match status" value="1"/>
</dbReference>
<dbReference type="InterPro" id="IPR005561">
    <property type="entry name" value="ANTAR"/>
</dbReference>
<feature type="domain" description="ANTAR" evidence="1">
    <location>
        <begin position="2"/>
        <end position="63"/>
    </location>
</feature>
<protein>
    <submittedName>
        <fullName evidence="2">ANTAR domain protein</fullName>
    </submittedName>
</protein>
<proteinExistence type="predicted"/>